<evidence type="ECO:0000313" key="2">
    <source>
        <dbReference type="EMBL" id="AAK79152.1"/>
    </source>
</evidence>
<dbReference type="KEGG" id="cac:CA_C1180"/>
<dbReference type="PIR" id="E97045">
    <property type="entry name" value="E97045"/>
</dbReference>
<gene>
    <name evidence="2" type="ordered locus">CA_C1180</name>
</gene>
<dbReference type="EMBL" id="AE001437">
    <property type="protein sequence ID" value="AAK79152.1"/>
    <property type="molecule type" value="Genomic_DNA"/>
</dbReference>
<reference evidence="2 3" key="1">
    <citation type="journal article" date="2001" name="J. Bacteriol.">
        <title>Genome sequence and comparative analysis of the solvent-producing bacterium Clostridium acetobutylicum.</title>
        <authorList>
            <person name="Nolling J."/>
            <person name="Breton G."/>
            <person name="Omelchenko M.V."/>
            <person name="Makarova K.S."/>
            <person name="Zeng Q."/>
            <person name="Gibson R."/>
            <person name="Lee H.M."/>
            <person name="Dubois J."/>
            <person name="Qiu D."/>
            <person name="Hitti J."/>
            <person name="Wolf Y.I."/>
            <person name="Tatusov R.L."/>
            <person name="Sabathe F."/>
            <person name="Doucette-Stamm L."/>
            <person name="Soucaille P."/>
            <person name="Daly M.J."/>
            <person name="Bennett G.N."/>
            <person name="Koonin E.V."/>
            <person name="Smith D.R."/>
        </authorList>
    </citation>
    <scope>NUCLEOTIDE SEQUENCE [LARGE SCALE GENOMIC DNA]</scope>
    <source>
        <strain evidence="3">ATCC 824 / DSM 792 / JCM 1419 / LMG 5710 / VKM B-1787</strain>
    </source>
</reference>
<organism evidence="2 3">
    <name type="scientific">Clostridium acetobutylicum (strain ATCC 824 / DSM 792 / JCM 1419 / IAM 19013 / LMG 5710 / NBRC 13948 / NRRL B-527 / VKM B-1787 / 2291 / W)</name>
    <dbReference type="NCBI Taxonomy" id="272562"/>
    <lineage>
        <taxon>Bacteria</taxon>
        <taxon>Bacillati</taxon>
        <taxon>Bacillota</taxon>
        <taxon>Clostridia</taxon>
        <taxon>Eubacteriales</taxon>
        <taxon>Clostridiaceae</taxon>
        <taxon>Clostridium</taxon>
    </lineage>
</organism>
<dbReference type="RefSeq" id="WP_010964493.1">
    <property type="nucleotide sequence ID" value="NC_003030.1"/>
</dbReference>
<dbReference type="HOGENOM" id="CLU_2698088_0_0_9"/>
<dbReference type="AlphaFoldDB" id="Q97JU3"/>
<keyword evidence="3" id="KW-1185">Reference proteome</keyword>
<name>Q97JU3_CLOAB</name>
<accession>Q97JU3</accession>
<sequence length="73" mass="7928">MKKSGCLGCFVPIFLVILNISIGAWSVQEILSWFHIAIPTIGNLIIGLFTGEITIPIAVCGWVLKFFGAISFT</sequence>
<feature type="transmembrane region" description="Helical" evidence="1">
    <location>
        <begin position="36"/>
        <end position="64"/>
    </location>
</feature>
<proteinExistence type="predicted"/>
<protein>
    <submittedName>
        <fullName evidence="2">Predicted membrane protein</fullName>
    </submittedName>
</protein>
<evidence type="ECO:0000256" key="1">
    <source>
        <dbReference type="SAM" id="Phobius"/>
    </source>
</evidence>
<keyword evidence="1" id="KW-1133">Transmembrane helix</keyword>
<dbReference type="Proteomes" id="UP000000814">
    <property type="component" value="Chromosome"/>
</dbReference>
<keyword evidence="1" id="KW-0472">Membrane</keyword>
<evidence type="ECO:0000313" key="3">
    <source>
        <dbReference type="Proteomes" id="UP000000814"/>
    </source>
</evidence>
<dbReference type="OrthoDB" id="9963002at2"/>
<dbReference type="GeneID" id="44997690"/>
<keyword evidence="1" id="KW-0812">Transmembrane</keyword>
<dbReference type="STRING" id="272562.CA_C1180"/>